<dbReference type="VEuPathDB" id="FungiDB:MELLADRAFT_103663"/>
<feature type="region of interest" description="Disordered" evidence="1">
    <location>
        <begin position="212"/>
        <end position="231"/>
    </location>
</feature>
<dbReference type="KEGG" id="mlr:MELLADRAFT_103663"/>
<reference evidence="3" key="1">
    <citation type="journal article" date="2011" name="Proc. Natl. Acad. Sci. U.S.A.">
        <title>Obligate biotrophy features unraveled by the genomic analysis of rust fungi.</title>
        <authorList>
            <person name="Duplessis S."/>
            <person name="Cuomo C.A."/>
            <person name="Lin Y.-C."/>
            <person name="Aerts A."/>
            <person name="Tisserant E."/>
            <person name="Veneault-Fourrey C."/>
            <person name="Joly D.L."/>
            <person name="Hacquard S."/>
            <person name="Amselem J."/>
            <person name="Cantarel B.L."/>
            <person name="Chiu R."/>
            <person name="Coutinho P.M."/>
            <person name="Feau N."/>
            <person name="Field M."/>
            <person name="Frey P."/>
            <person name="Gelhaye E."/>
            <person name="Goldberg J."/>
            <person name="Grabherr M.G."/>
            <person name="Kodira C.D."/>
            <person name="Kohler A."/>
            <person name="Kuees U."/>
            <person name="Lindquist E.A."/>
            <person name="Lucas S.M."/>
            <person name="Mago R."/>
            <person name="Mauceli E."/>
            <person name="Morin E."/>
            <person name="Murat C."/>
            <person name="Pangilinan J.L."/>
            <person name="Park R."/>
            <person name="Pearson M."/>
            <person name="Quesneville H."/>
            <person name="Rouhier N."/>
            <person name="Sakthikumar S."/>
            <person name="Salamov A.A."/>
            <person name="Schmutz J."/>
            <person name="Selles B."/>
            <person name="Shapiro H."/>
            <person name="Tanguay P."/>
            <person name="Tuskan G.A."/>
            <person name="Henrissat B."/>
            <person name="Van de Peer Y."/>
            <person name="Rouze P."/>
            <person name="Ellis J.G."/>
            <person name="Dodds P.N."/>
            <person name="Schein J.E."/>
            <person name="Zhong S."/>
            <person name="Hamelin R.C."/>
            <person name="Grigoriev I.V."/>
            <person name="Szabo L.J."/>
            <person name="Martin F."/>
        </authorList>
    </citation>
    <scope>NUCLEOTIDE SEQUENCE [LARGE SCALE GENOMIC DNA]</scope>
    <source>
        <strain evidence="3">98AG31 / pathotype 3-4-7</strain>
    </source>
</reference>
<evidence type="ECO:0000313" key="2">
    <source>
        <dbReference type="EMBL" id="EGG10235.1"/>
    </source>
</evidence>
<name>F4RC26_MELLP</name>
<evidence type="ECO:0000256" key="1">
    <source>
        <dbReference type="SAM" id="MobiDB-lite"/>
    </source>
</evidence>
<feature type="compositionally biased region" description="Polar residues" evidence="1">
    <location>
        <begin position="218"/>
        <end position="231"/>
    </location>
</feature>
<dbReference type="HOGENOM" id="CLU_1200053_0_0_1"/>
<feature type="region of interest" description="Disordered" evidence="1">
    <location>
        <begin position="155"/>
        <end position="175"/>
    </location>
</feature>
<dbReference type="Proteomes" id="UP000001072">
    <property type="component" value="Unassembled WGS sequence"/>
</dbReference>
<keyword evidence="3" id="KW-1185">Reference proteome</keyword>
<organism evidence="3">
    <name type="scientific">Melampsora larici-populina (strain 98AG31 / pathotype 3-4-7)</name>
    <name type="common">Poplar leaf rust fungus</name>
    <dbReference type="NCBI Taxonomy" id="747676"/>
    <lineage>
        <taxon>Eukaryota</taxon>
        <taxon>Fungi</taxon>
        <taxon>Dikarya</taxon>
        <taxon>Basidiomycota</taxon>
        <taxon>Pucciniomycotina</taxon>
        <taxon>Pucciniomycetes</taxon>
        <taxon>Pucciniales</taxon>
        <taxon>Melampsoraceae</taxon>
        <taxon>Melampsora</taxon>
    </lineage>
</organism>
<feature type="compositionally biased region" description="Polar residues" evidence="1">
    <location>
        <begin position="106"/>
        <end position="128"/>
    </location>
</feature>
<protein>
    <submittedName>
        <fullName evidence="2">Uncharacterized protein</fullName>
    </submittedName>
</protein>
<dbReference type="RefSeq" id="XP_007406536.1">
    <property type="nucleotide sequence ID" value="XM_007406474.1"/>
</dbReference>
<dbReference type="EMBL" id="GL883095">
    <property type="protein sequence ID" value="EGG10235.1"/>
    <property type="molecule type" value="Genomic_DNA"/>
</dbReference>
<evidence type="ECO:0000313" key="3">
    <source>
        <dbReference type="Proteomes" id="UP000001072"/>
    </source>
</evidence>
<proteinExistence type="predicted"/>
<dbReference type="GeneID" id="18922043"/>
<dbReference type="InParanoid" id="F4RC26"/>
<feature type="region of interest" description="Disordered" evidence="1">
    <location>
        <begin position="79"/>
        <end position="128"/>
    </location>
</feature>
<feature type="region of interest" description="Disordered" evidence="1">
    <location>
        <begin position="30"/>
        <end position="63"/>
    </location>
</feature>
<sequence>MHNAIDSSMRSYVYHITSAPQATVATLATSSQLAGNAEPQQLEEEGQNQDGHGDMDGSPMEEDELDNLLEDAARILQGSLIASDEDDQNSWRPPKSKGKGKEVDVTSATDSRESSPAQKFGSVNNGNWNDRVEDLFARGHYAKAAAIIDYFEKHGSRNRDTPNGETPVASGSGLARSRPYSLIKDEVSCNSESLGSVPLAKRNRVEILSPRDSHRHQGNQVTYSARPTANV</sequence>
<accession>F4RC26</accession>
<gene>
    <name evidence="2" type="ORF">MELLADRAFT_103663</name>
</gene>
<dbReference type="AlphaFoldDB" id="F4RC26"/>